<comment type="caution">
    <text evidence="1">The sequence shown here is derived from an EMBL/GenBank/DDBJ whole genome shotgun (WGS) entry which is preliminary data.</text>
</comment>
<dbReference type="RefSeq" id="WP_034790937.1">
    <property type="nucleotide sequence ID" value="NZ_JMPJ01000053.1"/>
</dbReference>
<dbReference type="STRING" id="910964.GEAM_1925"/>
<dbReference type="Pfam" id="PF04328">
    <property type="entry name" value="Sel_put"/>
    <property type="match status" value="1"/>
</dbReference>
<dbReference type="InterPro" id="IPR007423">
    <property type="entry name" value="Sel_put"/>
</dbReference>
<organism evidence="1 2">
    <name type="scientific">Ewingella americana (strain ATCC 33852 / DSM 4580 / CCUG 14506 / JCM 5911 / LMG 7869 / NCTC 12157 / CDC 1468-78)</name>
    <dbReference type="NCBI Taxonomy" id="910964"/>
    <lineage>
        <taxon>Bacteria</taxon>
        <taxon>Pseudomonadati</taxon>
        <taxon>Pseudomonadota</taxon>
        <taxon>Gammaproteobacteria</taxon>
        <taxon>Enterobacterales</taxon>
        <taxon>Yersiniaceae</taxon>
        <taxon>Ewingella</taxon>
    </lineage>
</organism>
<evidence type="ECO:0000313" key="1">
    <source>
        <dbReference type="EMBL" id="KFC80607.1"/>
    </source>
</evidence>
<dbReference type="EMBL" id="JMPJ01000053">
    <property type="protein sequence ID" value="KFC80607.1"/>
    <property type="molecule type" value="Genomic_DNA"/>
</dbReference>
<dbReference type="Proteomes" id="UP000028640">
    <property type="component" value="Unassembled WGS sequence"/>
</dbReference>
<protein>
    <submittedName>
        <fullName evidence="1">Uncharacterized DUF466 family protein</fullName>
    </submittedName>
</protein>
<reference evidence="1 2" key="1">
    <citation type="submission" date="2014-05" db="EMBL/GenBank/DDBJ databases">
        <title>ATOL: Assembling a taxonomically balanced genome-scale reconstruction of the evolutionary history of the Enterobacteriaceae.</title>
        <authorList>
            <person name="Plunkett G.III."/>
            <person name="Neeno-Eckwall E.C."/>
            <person name="Glasner J.D."/>
            <person name="Perna N.T."/>
        </authorList>
    </citation>
    <scope>NUCLEOTIDE SEQUENCE [LARGE SCALE GENOMIC DNA]</scope>
    <source>
        <strain evidence="1 2">ATCC 33852</strain>
    </source>
</reference>
<evidence type="ECO:0000313" key="2">
    <source>
        <dbReference type="Proteomes" id="UP000028640"/>
    </source>
</evidence>
<name>A0A085GA62_EWIA3</name>
<dbReference type="PANTHER" id="PTHR38453">
    <property type="entry name" value="CYTOPLASMIC PROTEIN-RELATED"/>
    <property type="match status" value="1"/>
</dbReference>
<dbReference type="PANTHER" id="PTHR38453:SF1">
    <property type="entry name" value="CYTOPLASMIC PROTEIN"/>
    <property type="match status" value="1"/>
</dbReference>
<keyword evidence="2" id="KW-1185">Reference proteome</keyword>
<gene>
    <name evidence="1" type="ORF">GEAM_1925</name>
</gene>
<dbReference type="GeneID" id="78380270"/>
<dbReference type="OrthoDB" id="9814284at2"/>
<dbReference type="eggNOG" id="COG2879">
    <property type="taxonomic scope" value="Bacteria"/>
</dbReference>
<accession>A0A085GA62</accession>
<dbReference type="AlphaFoldDB" id="A0A085GA62"/>
<sequence length="101" mass="11647">MSENALLFKAPRPAAFVIHRCQPLFVVEPRPKNALQWLRLAGRRVAQSFRLMVGVQDYGNYVAHFRVRHPRGTPLSEREFHRRCLEARFPSEGGKMGKCPC</sequence>
<proteinExistence type="predicted"/>